<organism evidence="5 6">
    <name type="scientific">Sedimentibacter hydroxybenzoicus DSM 7310</name>
    <dbReference type="NCBI Taxonomy" id="1123245"/>
    <lineage>
        <taxon>Bacteria</taxon>
        <taxon>Bacillati</taxon>
        <taxon>Bacillota</taxon>
        <taxon>Tissierellia</taxon>
        <taxon>Sedimentibacter</taxon>
    </lineage>
</organism>
<dbReference type="InterPro" id="IPR050251">
    <property type="entry name" value="HpcH-HpaI_aldolase"/>
</dbReference>
<keyword evidence="3" id="KW-0456">Lyase</keyword>
<dbReference type="GO" id="GO:0005737">
    <property type="term" value="C:cytoplasm"/>
    <property type="evidence" value="ECO:0007669"/>
    <property type="project" value="TreeGrafter"/>
</dbReference>
<gene>
    <name evidence="5" type="ORF">HZF24_12990</name>
</gene>
<dbReference type="InterPro" id="IPR040442">
    <property type="entry name" value="Pyrv_kinase-like_dom_sf"/>
</dbReference>
<dbReference type="SUPFAM" id="SSF51621">
    <property type="entry name" value="Phosphoenolpyruvate/pyruvate domain"/>
    <property type="match status" value="1"/>
</dbReference>
<evidence type="ECO:0000259" key="4">
    <source>
        <dbReference type="Pfam" id="PF03328"/>
    </source>
</evidence>
<comment type="similarity">
    <text evidence="1">Belongs to the HpcH/HpaI aldolase family.</text>
</comment>
<dbReference type="InterPro" id="IPR005000">
    <property type="entry name" value="Aldolase/citrate-lyase_domain"/>
</dbReference>
<sequence length="253" mass="28036">MFENKVKKKLKEGRTVIGTFIVCNAPDLVEIAGLAGFDFVIIDNEHGPMRSESTQHMIRAAEVRGITPIIRIPDRLESTILHTLDIGAHGIQVPQVNNAEAAKEIIERSKYEPIGKRGLAFPKSADYGMSGVSNFTDHSNEQTLIITHCENKICLDNLEEICKIPEIDVIFLGPYDMSQSMGVTGQVTHELVENAAKKVLEITKKYNKIAGVFAGNGETAKKRAEQGFKFISMGMDITFYSSKCVEEINKFNS</sequence>
<feature type="domain" description="HpcH/HpaI aldolase/citrate lyase" evidence="4">
    <location>
        <begin position="17"/>
        <end position="238"/>
    </location>
</feature>
<dbReference type="Proteomes" id="UP000611629">
    <property type="component" value="Unassembled WGS sequence"/>
</dbReference>
<keyword evidence="2" id="KW-0479">Metal-binding</keyword>
<evidence type="ECO:0000313" key="6">
    <source>
        <dbReference type="Proteomes" id="UP000611629"/>
    </source>
</evidence>
<dbReference type="RefSeq" id="WP_179238760.1">
    <property type="nucleotide sequence ID" value="NZ_JACBNQ010000016.1"/>
</dbReference>
<dbReference type="EMBL" id="JACBNQ010000016">
    <property type="protein sequence ID" value="NYB75057.1"/>
    <property type="molecule type" value="Genomic_DNA"/>
</dbReference>
<dbReference type="Gene3D" id="3.20.20.60">
    <property type="entry name" value="Phosphoenolpyruvate-binding domains"/>
    <property type="match status" value="1"/>
</dbReference>
<protein>
    <submittedName>
        <fullName evidence="5">4-hydroxy-2-oxovalerate aldolase</fullName>
    </submittedName>
</protein>
<dbReference type="GO" id="GO:0046872">
    <property type="term" value="F:metal ion binding"/>
    <property type="evidence" value="ECO:0007669"/>
    <property type="project" value="UniProtKB-KW"/>
</dbReference>
<dbReference type="GO" id="GO:0016832">
    <property type="term" value="F:aldehyde-lyase activity"/>
    <property type="evidence" value="ECO:0007669"/>
    <property type="project" value="TreeGrafter"/>
</dbReference>
<evidence type="ECO:0000256" key="3">
    <source>
        <dbReference type="ARBA" id="ARBA00023239"/>
    </source>
</evidence>
<evidence type="ECO:0000256" key="2">
    <source>
        <dbReference type="ARBA" id="ARBA00022723"/>
    </source>
</evidence>
<proteinExistence type="inferred from homology"/>
<name>A0A974BL41_SEDHY</name>
<reference evidence="5" key="1">
    <citation type="submission" date="2020-07" db="EMBL/GenBank/DDBJ databases">
        <title>Genomic analysis of a strain of Sedimentibacter Hydroxybenzoicus DSM7310.</title>
        <authorList>
            <person name="Ma S."/>
        </authorList>
    </citation>
    <scope>NUCLEOTIDE SEQUENCE</scope>
    <source>
        <strain evidence="5">DSM 7310</strain>
    </source>
</reference>
<evidence type="ECO:0000256" key="1">
    <source>
        <dbReference type="ARBA" id="ARBA00005568"/>
    </source>
</evidence>
<dbReference type="InterPro" id="IPR015813">
    <property type="entry name" value="Pyrv/PenolPyrv_kinase-like_dom"/>
</dbReference>
<dbReference type="PANTHER" id="PTHR30502">
    <property type="entry name" value="2-KETO-3-DEOXY-L-RHAMNONATE ALDOLASE"/>
    <property type="match status" value="1"/>
</dbReference>
<evidence type="ECO:0000313" key="5">
    <source>
        <dbReference type="EMBL" id="NYB75057.1"/>
    </source>
</evidence>
<comment type="caution">
    <text evidence="5">The sequence shown here is derived from an EMBL/GenBank/DDBJ whole genome shotgun (WGS) entry which is preliminary data.</text>
</comment>
<dbReference type="AlphaFoldDB" id="A0A974BL41"/>
<dbReference type="Pfam" id="PF03328">
    <property type="entry name" value="HpcH_HpaI"/>
    <property type="match status" value="1"/>
</dbReference>
<dbReference type="PANTHER" id="PTHR30502:SF0">
    <property type="entry name" value="PHOSPHOENOLPYRUVATE CARBOXYLASE FAMILY PROTEIN"/>
    <property type="match status" value="1"/>
</dbReference>
<keyword evidence="6" id="KW-1185">Reference proteome</keyword>
<accession>A0A974BL41</accession>